<reference evidence="10 11" key="1">
    <citation type="submission" date="2020-08" db="EMBL/GenBank/DDBJ databases">
        <title>Genomic Encyclopedia of Type Strains, Phase IV (KMG-IV): sequencing the most valuable type-strain genomes for metagenomic binning, comparative biology and taxonomic classification.</title>
        <authorList>
            <person name="Goeker M."/>
        </authorList>
    </citation>
    <scope>NUCLEOTIDE SEQUENCE [LARGE SCALE GENOMIC DNA]</scope>
    <source>
        <strain evidence="10 11">DSM 23562</strain>
    </source>
</reference>
<feature type="transmembrane region" description="Helical" evidence="8">
    <location>
        <begin position="294"/>
        <end position="318"/>
    </location>
</feature>
<comment type="subcellular location">
    <subcellularLocation>
        <location evidence="1">Cell membrane</location>
        <topology evidence="1">Multi-pass membrane protein</topology>
    </subcellularLocation>
</comment>
<evidence type="ECO:0000256" key="8">
    <source>
        <dbReference type="SAM" id="Phobius"/>
    </source>
</evidence>
<evidence type="ECO:0000256" key="1">
    <source>
        <dbReference type="ARBA" id="ARBA00004651"/>
    </source>
</evidence>
<gene>
    <name evidence="10" type="ORF">HNQ39_001855</name>
</gene>
<feature type="domain" description="ABC transmembrane type-2" evidence="9">
    <location>
        <begin position="211"/>
        <end position="437"/>
    </location>
</feature>
<dbReference type="InterPro" id="IPR047817">
    <property type="entry name" value="ABC2_TM_bact-type"/>
</dbReference>
<proteinExistence type="inferred from homology"/>
<evidence type="ECO:0000256" key="3">
    <source>
        <dbReference type="ARBA" id="ARBA00022448"/>
    </source>
</evidence>
<evidence type="ECO:0000256" key="4">
    <source>
        <dbReference type="ARBA" id="ARBA00022475"/>
    </source>
</evidence>
<dbReference type="Gene3D" id="3.40.1710.10">
    <property type="entry name" value="abc type-2 transporter like domain"/>
    <property type="match status" value="1"/>
</dbReference>
<dbReference type="Proteomes" id="UP000520814">
    <property type="component" value="Unassembled WGS sequence"/>
</dbReference>
<protein>
    <submittedName>
        <fullName evidence="10">ABC-2 type transport system permease protein</fullName>
    </submittedName>
</protein>
<keyword evidence="6 8" id="KW-1133">Transmembrane helix</keyword>
<evidence type="ECO:0000313" key="10">
    <source>
        <dbReference type="EMBL" id="MBB6050064.1"/>
    </source>
</evidence>
<evidence type="ECO:0000256" key="5">
    <source>
        <dbReference type="ARBA" id="ARBA00022692"/>
    </source>
</evidence>
<sequence>MNTVFRALVANDLRLFFSDKRAMVATICVPILIASFFAMIFGGGGGDSKKAAVAVLVADNDQSAVSQKIIAGLKSEGSFAVTPASEAEARAAVGKGKVSVALVIPAEFGKLSASAVFNPLAPRPKLTFLYDPSHNADLQLARGLMTQQVMQVVSQEAFANPDTSGVSAALQSVEVDTTRSPQERSALVNLLKSVQSYQSTPHTEGTGTERGGMGMSTPCELASEAVVASGTDSPKDASGGKAGATHVFVGMGIQGLLFFAIDLAIGMVRDRRLGLWKRLRAAPLSRLMLLGSRWISSAIIGLVVLAAVLAFGSVLYGIRIHGSLLGFGLLAVASALMVSSFGLLIAALGRTEGQCRAAAVPAVLTMSFLGGAWIPTFMMPAWVQPVSKALPTRWAVDGFDLVTWRGLGLTEALPALGIVTVFALVFAGIALARFRWED</sequence>
<feature type="transmembrane region" description="Helical" evidence="8">
    <location>
        <begin position="324"/>
        <end position="348"/>
    </location>
</feature>
<name>A0A7W9SQ02_ARMRO</name>
<dbReference type="PROSITE" id="PS51012">
    <property type="entry name" value="ABC_TM2"/>
    <property type="match status" value="1"/>
</dbReference>
<feature type="transmembrane region" description="Helical" evidence="8">
    <location>
        <begin position="247"/>
        <end position="268"/>
    </location>
</feature>
<evidence type="ECO:0000256" key="7">
    <source>
        <dbReference type="ARBA" id="ARBA00023136"/>
    </source>
</evidence>
<dbReference type="Pfam" id="PF12698">
    <property type="entry name" value="ABC2_membrane_3"/>
    <property type="match status" value="1"/>
</dbReference>
<comment type="caution">
    <text evidence="10">The sequence shown here is derived from an EMBL/GenBank/DDBJ whole genome shotgun (WGS) entry which is preliminary data.</text>
</comment>
<dbReference type="PANTHER" id="PTHR30294:SF38">
    <property type="entry name" value="TRANSPORT PERMEASE PROTEIN"/>
    <property type="match status" value="1"/>
</dbReference>
<feature type="transmembrane region" description="Helical" evidence="8">
    <location>
        <begin position="412"/>
        <end position="432"/>
    </location>
</feature>
<keyword evidence="5 8" id="KW-0812">Transmembrane</keyword>
<keyword evidence="11" id="KW-1185">Reference proteome</keyword>
<keyword evidence="4" id="KW-1003">Cell membrane</keyword>
<organism evidence="10 11">
    <name type="scientific">Armatimonas rosea</name>
    <dbReference type="NCBI Taxonomy" id="685828"/>
    <lineage>
        <taxon>Bacteria</taxon>
        <taxon>Bacillati</taxon>
        <taxon>Armatimonadota</taxon>
        <taxon>Armatimonadia</taxon>
        <taxon>Armatimonadales</taxon>
        <taxon>Armatimonadaceae</taxon>
        <taxon>Armatimonas</taxon>
    </lineage>
</organism>
<dbReference type="RefSeq" id="WP_184194298.1">
    <property type="nucleotide sequence ID" value="NZ_JACHGW010000002.1"/>
</dbReference>
<comment type="similarity">
    <text evidence="2">Belongs to the ABC-2 integral membrane protein family.</text>
</comment>
<dbReference type="AlphaFoldDB" id="A0A7W9SQ02"/>
<evidence type="ECO:0000256" key="2">
    <source>
        <dbReference type="ARBA" id="ARBA00007783"/>
    </source>
</evidence>
<dbReference type="InterPro" id="IPR051449">
    <property type="entry name" value="ABC-2_transporter_component"/>
</dbReference>
<evidence type="ECO:0000313" key="11">
    <source>
        <dbReference type="Proteomes" id="UP000520814"/>
    </source>
</evidence>
<evidence type="ECO:0000256" key="6">
    <source>
        <dbReference type="ARBA" id="ARBA00022989"/>
    </source>
</evidence>
<dbReference type="EMBL" id="JACHGW010000002">
    <property type="protein sequence ID" value="MBB6050064.1"/>
    <property type="molecule type" value="Genomic_DNA"/>
</dbReference>
<feature type="transmembrane region" description="Helical" evidence="8">
    <location>
        <begin position="21"/>
        <end position="41"/>
    </location>
</feature>
<keyword evidence="3" id="KW-0813">Transport</keyword>
<dbReference type="InterPro" id="IPR013525">
    <property type="entry name" value="ABC2_TM"/>
</dbReference>
<feature type="transmembrane region" description="Helical" evidence="8">
    <location>
        <begin position="360"/>
        <end position="383"/>
    </location>
</feature>
<accession>A0A7W9SQ02</accession>
<dbReference type="GO" id="GO:0140359">
    <property type="term" value="F:ABC-type transporter activity"/>
    <property type="evidence" value="ECO:0007669"/>
    <property type="project" value="InterPro"/>
</dbReference>
<dbReference type="GO" id="GO:0005886">
    <property type="term" value="C:plasma membrane"/>
    <property type="evidence" value="ECO:0007669"/>
    <property type="project" value="UniProtKB-SubCell"/>
</dbReference>
<dbReference type="PANTHER" id="PTHR30294">
    <property type="entry name" value="MEMBRANE COMPONENT OF ABC TRANSPORTER YHHJ-RELATED"/>
    <property type="match status" value="1"/>
</dbReference>
<keyword evidence="7 8" id="KW-0472">Membrane</keyword>
<evidence type="ECO:0000259" key="9">
    <source>
        <dbReference type="PROSITE" id="PS51012"/>
    </source>
</evidence>